<feature type="compositionally biased region" description="Polar residues" evidence="1">
    <location>
        <begin position="38"/>
        <end position="55"/>
    </location>
</feature>
<name>A0A850HA30_9SPHN</name>
<proteinExistence type="predicted"/>
<accession>A0A850HA30</accession>
<dbReference type="EMBL" id="JABWTA010000001">
    <property type="protein sequence ID" value="NVE93298.1"/>
    <property type="molecule type" value="Genomic_DNA"/>
</dbReference>
<organism evidence="2 3">
    <name type="scientific">Altererythrobacter lutimaris</name>
    <dbReference type="NCBI Taxonomy" id="2743979"/>
    <lineage>
        <taxon>Bacteria</taxon>
        <taxon>Pseudomonadati</taxon>
        <taxon>Pseudomonadota</taxon>
        <taxon>Alphaproteobacteria</taxon>
        <taxon>Sphingomonadales</taxon>
        <taxon>Erythrobacteraceae</taxon>
        <taxon>Altererythrobacter</taxon>
    </lineage>
</organism>
<evidence type="ECO:0000313" key="2">
    <source>
        <dbReference type="EMBL" id="NVE93298.1"/>
    </source>
</evidence>
<keyword evidence="3" id="KW-1185">Reference proteome</keyword>
<sequence length="156" mass="16440">MIPRAASSWQVTLADLSLILFLVTLTGLSSMKAAEVTQDGSPDASATQPEGESSESLYLAQSQSLFRAEEGAEVGAEVLAAWLSEQSLDPRATLTIIVQYPAGDQNWAVATAGDWLAATQSSTVNTRVLMQSGAARDAYASLGFERSNDVGEQLAN</sequence>
<dbReference type="AlphaFoldDB" id="A0A850HA30"/>
<feature type="region of interest" description="Disordered" evidence="1">
    <location>
        <begin position="36"/>
        <end position="55"/>
    </location>
</feature>
<protein>
    <submittedName>
        <fullName evidence="2">Uncharacterized protein</fullName>
    </submittedName>
</protein>
<gene>
    <name evidence="2" type="ORF">HUO12_00135</name>
</gene>
<reference evidence="2 3" key="1">
    <citation type="submission" date="2020-06" db="EMBL/GenBank/DDBJ databases">
        <title>Altererythrobacter lutimaris sp. nov., a marine bacterium isolated from a tidal flat.</title>
        <authorList>
            <person name="Kim D."/>
            <person name="Yoo Y."/>
            <person name="Kim J.-J."/>
        </authorList>
    </citation>
    <scope>NUCLEOTIDE SEQUENCE [LARGE SCALE GENOMIC DNA]</scope>
    <source>
        <strain evidence="2 3">JGD-16</strain>
    </source>
</reference>
<dbReference type="RefSeq" id="WP_176271677.1">
    <property type="nucleotide sequence ID" value="NZ_JABWTA010000001.1"/>
</dbReference>
<comment type="caution">
    <text evidence="2">The sequence shown here is derived from an EMBL/GenBank/DDBJ whole genome shotgun (WGS) entry which is preliminary data.</text>
</comment>
<evidence type="ECO:0000313" key="3">
    <source>
        <dbReference type="Proteomes" id="UP000546031"/>
    </source>
</evidence>
<dbReference type="Proteomes" id="UP000546031">
    <property type="component" value="Unassembled WGS sequence"/>
</dbReference>
<evidence type="ECO:0000256" key="1">
    <source>
        <dbReference type="SAM" id="MobiDB-lite"/>
    </source>
</evidence>